<evidence type="ECO:0000313" key="4">
    <source>
        <dbReference type="Proteomes" id="UP000694680"/>
    </source>
</evidence>
<feature type="compositionally biased region" description="Low complexity" evidence="1">
    <location>
        <begin position="188"/>
        <end position="207"/>
    </location>
</feature>
<proteinExistence type="predicted"/>
<feature type="compositionally biased region" description="Basic and acidic residues" evidence="1">
    <location>
        <begin position="536"/>
        <end position="554"/>
    </location>
</feature>
<evidence type="ECO:0000313" key="3">
    <source>
        <dbReference type="Ensembl" id="ENSGWIP00000049678.1"/>
    </source>
</evidence>
<organism evidence="3 4">
    <name type="scientific">Gouania willdenowi</name>
    <name type="common">Blunt-snouted clingfish</name>
    <name type="synonym">Lepadogaster willdenowi</name>
    <dbReference type="NCBI Taxonomy" id="441366"/>
    <lineage>
        <taxon>Eukaryota</taxon>
        <taxon>Metazoa</taxon>
        <taxon>Chordata</taxon>
        <taxon>Craniata</taxon>
        <taxon>Vertebrata</taxon>
        <taxon>Euteleostomi</taxon>
        <taxon>Actinopterygii</taxon>
        <taxon>Neopterygii</taxon>
        <taxon>Teleostei</taxon>
        <taxon>Neoteleostei</taxon>
        <taxon>Acanthomorphata</taxon>
        <taxon>Ovalentaria</taxon>
        <taxon>Blenniimorphae</taxon>
        <taxon>Blenniiformes</taxon>
        <taxon>Gobiesocoidei</taxon>
        <taxon>Gobiesocidae</taxon>
        <taxon>Gobiesocinae</taxon>
        <taxon>Gouania</taxon>
    </lineage>
</organism>
<feature type="compositionally biased region" description="Acidic residues" evidence="1">
    <location>
        <begin position="135"/>
        <end position="149"/>
    </location>
</feature>
<dbReference type="PANTHER" id="PTHR14523:SF1">
    <property type="entry name" value="HOMOLOGOUS RECOMBINATION OB-FOLD PROTEIN"/>
    <property type="match status" value="1"/>
</dbReference>
<feature type="compositionally biased region" description="Polar residues" evidence="1">
    <location>
        <begin position="355"/>
        <end position="364"/>
    </location>
</feature>
<feature type="region of interest" description="Disordered" evidence="1">
    <location>
        <begin position="298"/>
        <end position="324"/>
    </location>
</feature>
<dbReference type="InterPro" id="IPR028045">
    <property type="entry name" value="HROB"/>
</dbReference>
<keyword evidence="4" id="KW-1185">Reference proteome</keyword>
<dbReference type="PANTHER" id="PTHR14523">
    <property type="entry name" value="UNCHARACTERIZED PROTEIN C17ORF53 HOMOLOG"/>
    <property type="match status" value="1"/>
</dbReference>
<feature type="compositionally biased region" description="Low complexity" evidence="1">
    <location>
        <begin position="90"/>
        <end position="104"/>
    </location>
</feature>
<feature type="region of interest" description="Disordered" evidence="1">
    <location>
        <begin position="348"/>
        <end position="368"/>
    </location>
</feature>
<dbReference type="AlphaFoldDB" id="A0A8C5HRV6"/>
<accession>A0A8C5HRV6</accession>
<name>A0A8C5HRV6_GOUWI</name>
<feature type="region of interest" description="Disordered" evidence="1">
    <location>
        <begin position="529"/>
        <end position="596"/>
    </location>
</feature>
<gene>
    <name evidence="3" type="primary">hrob</name>
</gene>
<feature type="domain" description="Homologous recombination OB-fold protein OB-fold" evidence="2">
    <location>
        <begin position="412"/>
        <end position="495"/>
    </location>
</feature>
<feature type="region of interest" description="Disordered" evidence="1">
    <location>
        <begin position="90"/>
        <end position="214"/>
    </location>
</feature>
<feature type="compositionally biased region" description="Polar residues" evidence="1">
    <location>
        <begin position="26"/>
        <end position="39"/>
    </location>
</feature>
<protein>
    <recommendedName>
        <fullName evidence="2">Homologous recombination OB-fold protein OB-fold domain-containing protein</fullName>
    </recommendedName>
</protein>
<dbReference type="Pfam" id="PF15072">
    <property type="entry name" value="HROB"/>
    <property type="match status" value="1"/>
</dbReference>
<feature type="region of interest" description="Disordered" evidence="1">
    <location>
        <begin position="19"/>
        <end position="40"/>
    </location>
</feature>
<dbReference type="Proteomes" id="UP000694680">
    <property type="component" value="Chromosome 8"/>
</dbReference>
<evidence type="ECO:0000259" key="2">
    <source>
        <dbReference type="Pfam" id="PF15072"/>
    </source>
</evidence>
<reference evidence="3" key="2">
    <citation type="submission" date="2025-08" db="UniProtKB">
        <authorList>
            <consortium name="Ensembl"/>
        </authorList>
    </citation>
    <scope>IDENTIFICATION</scope>
</reference>
<dbReference type="GO" id="GO:0000725">
    <property type="term" value="P:recombinational repair"/>
    <property type="evidence" value="ECO:0007669"/>
    <property type="project" value="InterPro"/>
</dbReference>
<feature type="compositionally biased region" description="Acidic residues" evidence="1">
    <location>
        <begin position="576"/>
        <end position="596"/>
    </location>
</feature>
<evidence type="ECO:0000256" key="1">
    <source>
        <dbReference type="SAM" id="MobiDB-lite"/>
    </source>
</evidence>
<feature type="compositionally biased region" description="Pro residues" evidence="1">
    <location>
        <begin position="155"/>
        <end position="168"/>
    </location>
</feature>
<dbReference type="Ensembl" id="ENSGWIT00000053689.1">
    <property type="protein sequence ID" value="ENSGWIP00000049678.1"/>
    <property type="gene ID" value="ENSGWIG00000024238.1"/>
</dbReference>
<dbReference type="InterPro" id="IPR058570">
    <property type="entry name" value="HROB_OB"/>
</dbReference>
<sequence>ASRSWTQIEWPPAQASWRAVLPPGSALTSAPRNSSSSTHPACPLLAASRKAETCKLNGLFNIGEDFDDEDLLTTDWSASGPAVAPVICSSSLSGPSSSHPQSEPVPRLQTVQTSAAVVDAPTSGVTHSAASVTPDDFDDWDVDLADLNECDGPLEHPPAPPSPVPPPTAKTLRPSSCGSTRGLCTEPRAASVPSTSSHSFSRTFSAPQSPNPHPRFPFQPLQTPGVFPGLTTAASPAPRSLYNPQQLQRPWATPRASPQVSLFGTVSPAGSSRSCSTALSPHPLHTPVLTNRLVQLVSASSKHPRKRSHSELQQPRTRKFPGPAGLLPQQPQAHNMDTIVVSAPPTPAHGALARSPSQGSSSQMEGGDFSGGGWAAMKAEMGLDERNSFCFLHTHSIVMVLRKAALKQLSRNKVPNMAVLLKSIILTHADAKAVFKDPTGEIQGTVHRRLLEDRAEELKVGAVLLLKQVGVFSPSHRNHYLNVTPNNLLRIYSPDGVSQASSQSNPLIHEPLSSPVVRGPVSRMQLVFDDEDDDDDRGKESARHGAEVGGRVDTRPPVCVDAAEHAGKSAGQDPGWEADDDLDELLGDLPEETYSL</sequence>
<reference evidence="3" key="3">
    <citation type="submission" date="2025-09" db="UniProtKB">
        <authorList>
            <consortium name="Ensembl"/>
        </authorList>
    </citation>
    <scope>IDENTIFICATION</scope>
</reference>
<reference evidence="3" key="1">
    <citation type="submission" date="2020-06" db="EMBL/GenBank/DDBJ databases">
        <authorList>
            <consortium name="Wellcome Sanger Institute Data Sharing"/>
        </authorList>
    </citation>
    <scope>NUCLEOTIDE SEQUENCE [LARGE SCALE GENOMIC DNA]</scope>
</reference>